<dbReference type="Proteomes" id="UP000018130">
    <property type="component" value="Unassembled WGS sequence"/>
</dbReference>
<dbReference type="AlphaFoldDB" id="T2K0N2"/>
<accession>T2K0N2</accession>
<name>T2K0N2_CROWT</name>
<evidence type="ECO:0000313" key="2">
    <source>
        <dbReference type="Proteomes" id="UP000018130"/>
    </source>
</evidence>
<organism evidence="1 2">
    <name type="scientific">Crocosphaera watsonii WH 0402</name>
    <dbReference type="NCBI Taxonomy" id="1284629"/>
    <lineage>
        <taxon>Bacteria</taxon>
        <taxon>Bacillati</taxon>
        <taxon>Cyanobacteriota</taxon>
        <taxon>Cyanophyceae</taxon>
        <taxon>Oscillatoriophycideae</taxon>
        <taxon>Chroococcales</taxon>
        <taxon>Aphanothecaceae</taxon>
        <taxon>Crocosphaera</taxon>
    </lineage>
</organism>
<reference evidence="1 2" key="1">
    <citation type="submission" date="2013-01" db="EMBL/GenBank/DDBJ databases">
        <authorList>
            <person name="Bench S."/>
        </authorList>
    </citation>
    <scope>NUCLEOTIDE SEQUENCE [LARGE SCALE GENOMIC DNA]</scope>
    <source>
        <strain evidence="1 2">WH 0402</strain>
    </source>
</reference>
<evidence type="ECO:0000313" key="1">
    <source>
        <dbReference type="EMBL" id="CCQ70567.1"/>
    </source>
</evidence>
<dbReference type="EMBL" id="CAQN01001243">
    <property type="protein sequence ID" value="CCQ70567.1"/>
    <property type="molecule type" value="Genomic_DNA"/>
</dbReference>
<reference evidence="1 2" key="2">
    <citation type="submission" date="2013-09" db="EMBL/GenBank/DDBJ databases">
        <title>Whole genome comparison of six Crocosphaera watsonii strains with differing phenotypes.</title>
        <authorList>
            <person name="Bench S.R."/>
            <person name="Heller P."/>
            <person name="Frank I."/>
            <person name="Arciniega M."/>
            <person name="Shilova I.N."/>
            <person name="Zehr J.P."/>
        </authorList>
    </citation>
    <scope>NUCLEOTIDE SEQUENCE [LARGE SCALE GENOMIC DNA]</scope>
    <source>
        <strain evidence="1 2">WH 0402</strain>
    </source>
</reference>
<comment type="caution">
    <text evidence="1">The sequence shown here is derived from an EMBL/GenBank/DDBJ whole genome shotgun (WGS) entry which is preliminary data.</text>
</comment>
<gene>
    <name evidence="1" type="ORF">CWATWH0402_6303</name>
</gene>
<protein>
    <submittedName>
        <fullName evidence="1">Uncharacterized protein</fullName>
    </submittedName>
</protein>
<sequence length="41" mass="4781">MILAAIKVFPVPVPAMISWRRLFEFSTAEIISLWYGLNWRG</sequence>
<proteinExistence type="predicted"/>